<organism evidence="1 2">
    <name type="scientific">Planktothrix agardhii CCAP 1459/11A</name>
    <dbReference type="NCBI Taxonomy" id="282420"/>
    <lineage>
        <taxon>Bacteria</taxon>
        <taxon>Bacillati</taxon>
        <taxon>Cyanobacteriota</taxon>
        <taxon>Cyanophyceae</taxon>
        <taxon>Oscillatoriophycideae</taxon>
        <taxon>Oscillatoriales</taxon>
        <taxon>Microcoleaceae</taxon>
        <taxon>Planktothrix</taxon>
    </lineage>
</organism>
<comment type="caution">
    <text evidence="1">The sequence shown here is derived from an EMBL/GenBank/DDBJ whole genome shotgun (WGS) entry which is preliminary data.</text>
</comment>
<reference evidence="2" key="1">
    <citation type="submission" date="2019-02" db="EMBL/GenBank/DDBJ databases">
        <title>Draft genome sequence of Planktothrix agardhii NIES-905.</title>
        <authorList>
            <person name="Yamaguchi H."/>
            <person name="Suzuki S."/>
            <person name="Kawachi M."/>
        </authorList>
    </citation>
    <scope>NUCLEOTIDE SEQUENCE [LARGE SCALE GENOMIC DNA]</scope>
    <source>
        <strain evidence="2">CCAP 1459/11A</strain>
    </source>
</reference>
<accession>A0A4P5ZBT6</accession>
<dbReference type="AlphaFoldDB" id="A0A4P5ZBT6"/>
<protein>
    <submittedName>
        <fullName evidence="1">Uncharacterized protein</fullName>
    </submittedName>
</protein>
<proteinExistence type="predicted"/>
<evidence type="ECO:0000313" key="1">
    <source>
        <dbReference type="EMBL" id="GDZ92943.1"/>
    </source>
</evidence>
<name>A0A4P5ZBT6_PLAAG</name>
<sequence>MPTYNEVMNQVQTLTITEQLRLLGDLKNIVEQGIEVEGDDEVISAAEIVASENALQDYLAGRDRGISSKELKLKLFGEKID</sequence>
<gene>
    <name evidence="1" type="ORF">PA905_06400</name>
</gene>
<dbReference type="RefSeq" id="WP_026789134.1">
    <property type="nucleotide sequence ID" value="NZ_BJCD01000030.1"/>
</dbReference>
<dbReference type="Proteomes" id="UP000299794">
    <property type="component" value="Unassembled WGS sequence"/>
</dbReference>
<dbReference type="EMBL" id="BJCD01000030">
    <property type="protein sequence ID" value="GDZ92943.1"/>
    <property type="molecule type" value="Genomic_DNA"/>
</dbReference>
<evidence type="ECO:0000313" key="2">
    <source>
        <dbReference type="Proteomes" id="UP000299794"/>
    </source>
</evidence>